<dbReference type="EMBL" id="JQ041882">
    <property type="protein sequence ID" value="AEX32658.1"/>
    <property type="molecule type" value="Genomic_DNA"/>
</dbReference>
<dbReference type="Pfam" id="PF00361">
    <property type="entry name" value="Proton_antipo_M"/>
    <property type="match status" value="2"/>
</dbReference>
<evidence type="ECO:0000256" key="5">
    <source>
        <dbReference type="ARBA" id="ARBA00022989"/>
    </source>
</evidence>
<evidence type="ECO:0000256" key="3">
    <source>
        <dbReference type="ARBA" id="ARBA00021008"/>
    </source>
</evidence>
<evidence type="ECO:0000313" key="10">
    <source>
        <dbReference type="EMBL" id="AEX32658.1"/>
    </source>
</evidence>
<reference evidence="10" key="1">
    <citation type="journal article" date="2012" name="New Phytol.">
        <title>The mitochondrial genome of the arbuscular mycorrhizal fungus Gigaspora margarita reveals two unsuspected trans-splicing events of group I introns.</title>
        <authorList>
            <person name="Pelin A."/>
            <person name="Pombert J.-F."/>
            <person name="Salvioli A."/>
            <person name="Bonen L."/>
            <person name="Bonfante P."/>
            <person name="Corradi N."/>
        </authorList>
    </citation>
    <scope>NUCLEOTIDE SEQUENCE</scope>
</reference>
<feature type="transmembrane region" description="Helical" evidence="8">
    <location>
        <begin position="454"/>
        <end position="474"/>
    </location>
</feature>
<keyword evidence="4 8" id="KW-0812">Transmembrane</keyword>
<feature type="transmembrane region" description="Helical" evidence="8">
    <location>
        <begin position="167"/>
        <end position="188"/>
    </location>
</feature>
<feature type="transmembrane region" description="Helical" evidence="8">
    <location>
        <begin position="244"/>
        <end position="267"/>
    </location>
</feature>
<evidence type="ECO:0000259" key="9">
    <source>
        <dbReference type="Pfam" id="PF00361"/>
    </source>
</evidence>
<keyword evidence="10" id="KW-0496">Mitochondrion</keyword>
<evidence type="ECO:0000256" key="6">
    <source>
        <dbReference type="ARBA" id="ARBA00023136"/>
    </source>
</evidence>
<dbReference type="GO" id="GO:0016020">
    <property type="term" value="C:membrane"/>
    <property type="evidence" value="ECO:0007669"/>
    <property type="project" value="UniProtKB-SubCell"/>
</dbReference>
<proteinExistence type="inferred from homology"/>
<sequence>MVILSILLLAAALPFSSVFYFSSIVINRVAILVLLLSSLLAFNTLLLEPLGVGVGIYGGVCLVSVISQAFDCFILASGSLLLVLATGILPMKSLYYWSSTREEITHDPLSKLIPLILLLSTLGMSCLVTSSDLVTVYLSIELQSLPLYILACLYRDSEPATSAALKYFLIGALSSCLFLLGSSLLYALSGLTSLEGVYLVSSLGVGYSGFLIPVLFIGLAVLIKLPAAPFHYWAPDVYDGVPTLVTSWLAIMPKIALLAFLLLYQGLSQIGGIVVTEQSVWGFILLGSALLSLVLGALLGVAQYRIKRMVAYSTISHLGFLLLALGLVTPQGLEAYLFYLFQYVVTSSNLFFVLLVYSNQVLETWGDSTVFLEQPKPEKDPSEESYWLEGLSVMRTPTTKPLLISSEYNRISCFHSNPVLALSFAICLFSMAGIPPLIGFFGKLLVLTTALDSGYYFLVFIAILVSVITTGFYLRVIRVLFFDSIHFEISRSTEMILRRAVLSESDPKPLHSMVIATLSLIIILFLAYPYPSLNSLHLIALSFYFW</sequence>
<feature type="domain" description="NADH:quinone oxidoreductase/Mrp antiporter transmembrane" evidence="9">
    <location>
        <begin position="130"/>
        <end position="355"/>
    </location>
</feature>
<name>H2ESJ6_GIGMA</name>
<feature type="transmembrane region" description="Helical" evidence="8">
    <location>
        <begin position="419"/>
        <end position="442"/>
    </location>
</feature>
<geneLocation type="mitochondrion" evidence="10"/>
<evidence type="ECO:0000256" key="4">
    <source>
        <dbReference type="ARBA" id="ARBA00022692"/>
    </source>
</evidence>
<feature type="transmembrane region" description="Helical" evidence="8">
    <location>
        <begin position="309"/>
        <end position="330"/>
    </location>
</feature>
<feature type="transmembrane region" description="Helical" evidence="8">
    <location>
        <begin position="49"/>
        <end position="67"/>
    </location>
</feature>
<feature type="transmembrane region" description="Helical" evidence="8">
    <location>
        <begin position="73"/>
        <end position="91"/>
    </location>
</feature>
<feature type="domain" description="NADH:quinone oxidoreductase/Mrp antiporter transmembrane" evidence="9">
    <location>
        <begin position="415"/>
        <end position="469"/>
    </location>
</feature>
<evidence type="ECO:0000256" key="8">
    <source>
        <dbReference type="SAM" id="Phobius"/>
    </source>
</evidence>
<evidence type="ECO:0000256" key="7">
    <source>
        <dbReference type="ARBA" id="ARBA00031028"/>
    </source>
</evidence>
<accession>H2ESJ6</accession>
<feature type="transmembrane region" description="Helical" evidence="8">
    <location>
        <begin position="336"/>
        <end position="357"/>
    </location>
</feature>
<keyword evidence="6 8" id="KW-0472">Membrane</keyword>
<evidence type="ECO:0000256" key="1">
    <source>
        <dbReference type="ARBA" id="ARBA00004141"/>
    </source>
</evidence>
<dbReference type="AlphaFoldDB" id="H2ESJ6"/>
<comment type="subcellular location">
    <subcellularLocation>
        <location evidence="1">Membrane</location>
        <topology evidence="1">Multi-pass membrane protein</topology>
    </subcellularLocation>
</comment>
<feature type="transmembrane region" description="Helical" evidence="8">
    <location>
        <begin position="136"/>
        <end position="155"/>
    </location>
</feature>
<evidence type="ECO:0000256" key="2">
    <source>
        <dbReference type="ARBA" id="ARBA00007012"/>
    </source>
</evidence>
<dbReference type="GO" id="GO:0042773">
    <property type="term" value="P:ATP synthesis coupled electron transport"/>
    <property type="evidence" value="ECO:0007669"/>
    <property type="project" value="InterPro"/>
</dbReference>
<dbReference type="GeneID" id="11539175"/>
<protein>
    <recommendedName>
        <fullName evidence="3">NADH-ubiquinone oxidoreductase chain 2</fullName>
    </recommendedName>
    <alternativeName>
        <fullName evidence="7">NADH dehydrogenase subunit 2</fullName>
    </alternativeName>
</protein>
<dbReference type="GO" id="GO:0008137">
    <property type="term" value="F:NADH dehydrogenase (ubiquinone) activity"/>
    <property type="evidence" value="ECO:0007669"/>
    <property type="project" value="InterPro"/>
</dbReference>
<comment type="similarity">
    <text evidence="2">Belongs to the complex I subunit 2 family.</text>
</comment>
<feature type="transmembrane region" description="Helical" evidence="8">
    <location>
        <begin position="279"/>
        <end position="302"/>
    </location>
</feature>
<feature type="transmembrane region" description="Helical" evidence="8">
    <location>
        <begin position="509"/>
        <end position="528"/>
    </location>
</feature>
<feature type="transmembrane region" description="Helical" evidence="8">
    <location>
        <begin position="200"/>
        <end position="223"/>
    </location>
</feature>
<dbReference type="InterPro" id="IPR001750">
    <property type="entry name" value="ND/Mrp_TM"/>
</dbReference>
<dbReference type="PANTHER" id="PTHR22773">
    <property type="entry name" value="NADH DEHYDROGENASE"/>
    <property type="match status" value="1"/>
</dbReference>
<gene>
    <name evidence="10" type="primary">nad2</name>
</gene>
<dbReference type="RefSeq" id="YP_005088172.1">
    <property type="nucleotide sequence ID" value="NC_016684.1"/>
</dbReference>
<dbReference type="InterPro" id="IPR010096">
    <property type="entry name" value="NADH-Q_OxRdtase_suN/2"/>
</dbReference>
<keyword evidence="5 8" id="KW-1133">Transmembrane helix</keyword>
<organism evidence="10">
    <name type="scientific">Gigaspora margarita</name>
    <dbReference type="NCBI Taxonomy" id="4874"/>
    <lineage>
        <taxon>Eukaryota</taxon>
        <taxon>Fungi</taxon>
        <taxon>Fungi incertae sedis</taxon>
        <taxon>Mucoromycota</taxon>
        <taxon>Glomeromycotina</taxon>
        <taxon>Glomeromycetes</taxon>
        <taxon>Diversisporales</taxon>
        <taxon>Gigasporaceae</taxon>
        <taxon>Gigaspora</taxon>
    </lineage>
</organism>
<dbReference type="HAMAP" id="MF_00445">
    <property type="entry name" value="NDH1_NuoN_1"/>
    <property type="match status" value="1"/>
</dbReference>